<dbReference type="Proteomes" id="UP000317238">
    <property type="component" value="Unassembled WGS sequence"/>
</dbReference>
<name>A0A5C5Y292_9PLAN</name>
<evidence type="ECO:0000313" key="3">
    <source>
        <dbReference type="Proteomes" id="UP000317238"/>
    </source>
</evidence>
<dbReference type="OrthoDB" id="275799at2"/>
<proteinExistence type="predicted"/>
<keyword evidence="1" id="KW-0732">Signal</keyword>
<dbReference type="EMBL" id="SJPL01000001">
    <property type="protein sequence ID" value="TWT68761.1"/>
    <property type="molecule type" value="Genomic_DNA"/>
</dbReference>
<dbReference type="SUPFAM" id="SSF51120">
    <property type="entry name" value="beta-Roll"/>
    <property type="match status" value="1"/>
</dbReference>
<dbReference type="InterPro" id="IPR011049">
    <property type="entry name" value="Serralysin-like_metalloprot_C"/>
</dbReference>
<comment type="caution">
    <text evidence="2">The sequence shown here is derived from an EMBL/GenBank/DDBJ whole genome shotgun (WGS) entry which is preliminary data.</text>
</comment>
<sequence length="304" mass="33906" precursor="true">MPTRIRPNACLFFLGLMSVFAVSLSAQDPVSLTDVLPPAMEDEDDIELIDDWLEGTIVLVGTPGDDKIAIEVEDDRIRFWVNDEYVGRIRQRDLPPDPWDENTEQMQPDLTSILKIMVSGAGGNDWISLRTDQSAMQLFDRAKFILYGANGNDIITSEGVDQITFVGGAGIDNLIGDGFQSIYIGSELLISDLEVLDGVISPDGCVDHLFPGHFESTAYRKHFLRFTPVVYTNPNFKVLDKNPPKLPNVPTIVSREKGDLLTPEAMTFDSILLEHDKVHNEIGCEVYDLNFREDGSMLPPTFVQ</sequence>
<feature type="chain" id="PRO_5022681150" evidence="1">
    <location>
        <begin position="27"/>
        <end position="304"/>
    </location>
</feature>
<dbReference type="AlphaFoldDB" id="A0A5C5Y292"/>
<reference evidence="2 3" key="1">
    <citation type="submission" date="2019-02" db="EMBL/GenBank/DDBJ databases">
        <title>Deep-cultivation of Planctomycetes and their phenomic and genomic characterization uncovers novel biology.</title>
        <authorList>
            <person name="Wiegand S."/>
            <person name="Jogler M."/>
            <person name="Boedeker C."/>
            <person name="Pinto D."/>
            <person name="Vollmers J."/>
            <person name="Rivas-Marin E."/>
            <person name="Kohn T."/>
            <person name="Peeters S.H."/>
            <person name="Heuer A."/>
            <person name="Rast P."/>
            <person name="Oberbeckmann S."/>
            <person name="Bunk B."/>
            <person name="Jeske O."/>
            <person name="Meyerdierks A."/>
            <person name="Storesund J.E."/>
            <person name="Kallscheuer N."/>
            <person name="Luecker S."/>
            <person name="Lage O.M."/>
            <person name="Pohl T."/>
            <person name="Merkel B.J."/>
            <person name="Hornburger P."/>
            <person name="Mueller R.-W."/>
            <person name="Bruemmer F."/>
            <person name="Labrenz M."/>
            <person name="Spormann A.M."/>
            <person name="Op Den Camp H."/>
            <person name="Overmann J."/>
            <person name="Amann R."/>
            <person name="Jetten M.S.M."/>
            <person name="Mascher T."/>
            <person name="Medema M.H."/>
            <person name="Devos D.P."/>
            <person name="Kaster A.-K."/>
            <person name="Ovreas L."/>
            <person name="Rohde M."/>
            <person name="Galperin M.Y."/>
            <person name="Jogler C."/>
        </authorList>
    </citation>
    <scope>NUCLEOTIDE SEQUENCE [LARGE SCALE GENOMIC DNA]</scope>
    <source>
        <strain evidence="2 3">Pan14r</strain>
    </source>
</reference>
<feature type="signal peptide" evidence="1">
    <location>
        <begin position="1"/>
        <end position="26"/>
    </location>
</feature>
<protein>
    <submittedName>
        <fullName evidence="2">Uncharacterized protein</fullName>
    </submittedName>
</protein>
<evidence type="ECO:0000256" key="1">
    <source>
        <dbReference type="SAM" id="SignalP"/>
    </source>
</evidence>
<accession>A0A5C5Y292</accession>
<evidence type="ECO:0000313" key="2">
    <source>
        <dbReference type="EMBL" id="TWT68761.1"/>
    </source>
</evidence>
<keyword evidence="3" id="KW-1185">Reference proteome</keyword>
<organism evidence="2 3">
    <name type="scientific">Crateriforma conspicua</name>
    <dbReference type="NCBI Taxonomy" id="2527996"/>
    <lineage>
        <taxon>Bacteria</taxon>
        <taxon>Pseudomonadati</taxon>
        <taxon>Planctomycetota</taxon>
        <taxon>Planctomycetia</taxon>
        <taxon>Planctomycetales</taxon>
        <taxon>Planctomycetaceae</taxon>
        <taxon>Crateriforma</taxon>
    </lineage>
</organism>
<gene>
    <name evidence="2" type="ORF">Pan14r_10080</name>
</gene>